<evidence type="ECO:0000259" key="2">
    <source>
        <dbReference type="SMART" id="SM00014"/>
    </source>
</evidence>
<sequence>MSRASFPLPQGFTWQYDLIVWLQSYHSAMLDRLAVEFSYLGNESFYFAALPVLMLAVDRVLGMRLAYVFFTSMYLNAWLKSYYHIARPIGVPGIRSGDIRSATGLSMPSGHAQGTMTFFTAFALWLRRPVWILCAILLSVAVGISRVYLGLHWPMDVVIGWVAGLAIGFCGWQIGRWWTYRGVPFGVAVALAVLFPAILLVFARDVTSAVYAVFLLVGGVGAALEKRFLRTSLEPVLWKRVAAGVIALGGVVAVQLAVQAHLEEPLWQYARAAAVAAWATVLAPWLFQFLGLYTREADSHRDR</sequence>
<dbReference type="PANTHER" id="PTHR14969">
    <property type="entry name" value="SPHINGOSINE-1-PHOSPHATE PHOSPHOHYDROLASE"/>
    <property type="match status" value="1"/>
</dbReference>
<dbReference type="Pfam" id="PF01569">
    <property type="entry name" value="PAP2"/>
    <property type="match status" value="1"/>
</dbReference>
<feature type="transmembrane region" description="Helical" evidence="1">
    <location>
        <begin position="130"/>
        <end position="151"/>
    </location>
</feature>
<organism evidence="3 4">
    <name type="scientific">Alicyclobacillus mali</name>
    <name type="common">ex Roth et al. 2021</name>
    <dbReference type="NCBI Taxonomy" id="1123961"/>
    <lineage>
        <taxon>Bacteria</taxon>
        <taxon>Bacillati</taxon>
        <taxon>Bacillota</taxon>
        <taxon>Bacilli</taxon>
        <taxon>Bacillales</taxon>
        <taxon>Alicyclobacillaceae</taxon>
        <taxon>Alicyclobacillus</taxon>
    </lineage>
</organism>
<evidence type="ECO:0000313" key="3">
    <source>
        <dbReference type="EMBL" id="MBF8378128.1"/>
    </source>
</evidence>
<comment type="caution">
    <text evidence="3">The sequence shown here is derived from an EMBL/GenBank/DDBJ whole genome shotgun (WGS) entry which is preliminary data.</text>
</comment>
<name>A0ABS0F4D0_9BACL</name>
<dbReference type="Proteomes" id="UP000642910">
    <property type="component" value="Unassembled WGS sequence"/>
</dbReference>
<accession>A0ABS0F4D0</accession>
<dbReference type="PANTHER" id="PTHR14969:SF13">
    <property type="entry name" value="AT30094P"/>
    <property type="match status" value="1"/>
</dbReference>
<feature type="transmembrane region" description="Helical" evidence="1">
    <location>
        <begin position="241"/>
        <end position="260"/>
    </location>
</feature>
<proteinExistence type="predicted"/>
<feature type="transmembrane region" description="Helical" evidence="1">
    <location>
        <begin position="157"/>
        <end position="175"/>
    </location>
</feature>
<evidence type="ECO:0000256" key="1">
    <source>
        <dbReference type="SAM" id="Phobius"/>
    </source>
</evidence>
<keyword evidence="1" id="KW-0812">Transmembrane</keyword>
<evidence type="ECO:0000313" key="4">
    <source>
        <dbReference type="Proteomes" id="UP000642910"/>
    </source>
</evidence>
<gene>
    <name evidence="3" type="ORF">IW967_09685</name>
</gene>
<keyword evidence="1" id="KW-0472">Membrane</keyword>
<feature type="transmembrane region" description="Helical" evidence="1">
    <location>
        <begin position="272"/>
        <end position="293"/>
    </location>
</feature>
<keyword evidence="4" id="KW-1185">Reference proteome</keyword>
<protein>
    <submittedName>
        <fullName evidence="3">Phosphatase PAP2 family protein</fullName>
    </submittedName>
</protein>
<reference evidence="3 4" key="1">
    <citation type="submission" date="2020-11" db="EMBL/GenBank/DDBJ databases">
        <title>Genomic insight of Alicyclobacillus mali FL 18 reveals a new arsenic-resistant strain, with potential in environmental biotechnology.</title>
        <authorList>
            <person name="Fiorentino G."/>
            <person name="Gallo G."/>
            <person name="Aulitto M."/>
        </authorList>
    </citation>
    <scope>NUCLEOTIDE SEQUENCE [LARGE SCALE GENOMIC DNA]</scope>
    <source>
        <strain evidence="3 4">FL 18</strain>
    </source>
</reference>
<keyword evidence="1" id="KW-1133">Transmembrane helix</keyword>
<dbReference type="SUPFAM" id="SSF48317">
    <property type="entry name" value="Acid phosphatase/Vanadium-dependent haloperoxidase"/>
    <property type="match status" value="1"/>
</dbReference>
<dbReference type="EMBL" id="JADPKZ010000041">
    <property type="protein sequence ID" value="MBF8378128.1"/>
    <property type="molecule type" value="Genomic_DNA"/>
</dbReference>
<dbReference type="InterPro" id="IPR000326">
    <property type="entry name" value="PAP2/HPO"/>
</dbReference>
<dbReference type="RefSeq" id="WP_195867754.1">
    <property type="nucleotide sequence ID" value="NZ_JADPKZ010000041.1"/>
</dbReference>
<feature type="domain" description="Phosphatidic acid phosphatase type 2/haloperoxidase" evidence="2">
    <location>
        <begin position="60"/>
        <end position="172"/>
    </location>
</feature>
<dbReference type="SMART" id="SM00014">
    <property type="entry name" value="acidPPc"/>
    <property type="match status" value="1"/>
</dbReference>
<feature type="transmembrane region" description="Helical" evidence="1">
    <location>
        <begin position="209"/>
        <end position="229"/>
    </location>
</feature>
<feature type="transmembrane region" description="Helical" evidence="1">
    <location>
        <begin position="182"/>
        <end position="203"/>
    </location>
</feature>
<dbReference type="Gene3D" id="1.20.144.10">
    <property type="entry name" value="Phosphatidic acid phosphatase type 2/haloperoxidase"/>
    <property type="match status" value="1"/>
</dbReference>
<dbReference type="InterPro" id="IPR036938">
    <property type="entry name" value="PAP2/HPO_sf"/>
</dbReference>